<protein>
    <submittedName>
        <fullName evidence="1">Uncharacterized protein</fullName>
    </submittedName>
</protein>
<sequence>MILATIRADATVASKVDCFCDSTVFALVCEEAATLVLAGQHLVGFVDFDVAEVIFFRKVKCRPVEIVFEYVFDRERGVSSKTEEKYEEVCSWGEDVWMHQLYPDITSFIGYNISFL</sequence>
<dbReference type="EMBL" id="MT631513">
    <property type="protein sequence ID" value="QNO52538.1"/>
    <property type="molecule type" value="Genomic_DNA"/>
</dbReference>
<dbReference type="AlphaFoldDB" id="A0A7G9YX04"/>
<proteinExistence type="predicted"/>
<evidence type="ECO:0000313" key="1">
    <source>
        <dbReference type="EMBL" id="QNO52538.1"/>
    </source>
</evidence>
<reference evidence="1" key="1">
    <citation type="submission" date="2020-06" db="EMBL/GenBank/DDBJ databases">
        <title>Unique genomic features of the anaerobic methanotrophic archaea.</title>
        <authorList>
            <person name="Chadwick G.L."/>
            <person name="Skennerton C.T."/>
            <person name="Laso-Perez R."/>
            <person name="Leu A.O."/>
            <person name="Speth D.R."/>
            <person name="Yu H."/>
            <person name="Morgan-Lang C."/>
            <person name="Hatzenpichler R."/>
            <person name="Goudeau D."/>
            <person name="Malmstrom R."/>
            <person name="Brazelton W.J."/>
            <person name="Woyke T."/>
            <person name="Hallam S.J."/>
            <person name="Tyson G.W."/>
            <person name="Wegener G."/>
            <person name="Boetius A."/>
            <person name="Orphan V."/>
        </authorList>
    </citation>
    <scope>NUCLEOTIDE SEQUENCE</scope>
</reference>
<accession>A0A7G9YX04</accession>
<organism evidence="1">
    <name type="scientific">Candidatus Methanophagaceae archaeon ANME-1 ERB6</name>
    <dbReference type="NCBI Taxonomy" id="2759912"/>
    <lineage>
        <taxon>Archaea</taxon>
        <taxon>Methanobacteriati</taxon>
        <taxon>Methanobacteriota</taxon>
        <taxon>Stenosarchaea group</taxon>
        <taxon>Methanomicrobia</taxon>
        <taxon>Candidatus Methanophagales</taxon>
        <taxon>Candidatus Methanophagaceae</taxon>
    </lineage>
</organism>
<gene>
    <name evidence="1" type="ORF">BJKGENCM_00028</name>
</gene>
<name>A0A7G9YX04_9EURY</name>